<dbReference type="InterPro" id="IPR029470">
    <property type="entry name" value="PDDEXK_4"/>
</dbReference>
<dbReference type="RefSeq" id="WP_172154858.1">
    <property type="nucleotide sequence ID" value="NZ_JABJWC010000003.1"/>
</dbReference>
<name>A0ABX2ABG2_9PROT</name>
<reference evidence="1 2" key="1">
    <citation type="journal article" date="2020" name="Microorganisms">
        <title>Description of Komagataeibacter melaceti sp. nov. and Komagataeibacter melomenusus sp. nov. Isolated from Apple Cider Vinegar.</title>
        <authorList>
            <person name="Maric L."/>
            <person name="Cleenwerck I."/>
            <person name="Accetto T."/>
            <person name="Vandamme P."/>
            <person name="Trcek J."/>
        </authorList>
    </citation>
    <scope>NUCLEOTIDE SEQUENCE [LARGE SCALE GENOMIC DNA]</scope>
    <source>
        <strain evidence="1 2">AV436</strain>
    </source>
</reference>
<dbReference type="EMBL" id="JABJWC010000003">
    <property type="protein sequence ID" value="NPC65169.1"/>
    <property type="molecule type" value="Genomic_DNA"/>
</dbReference>
<organism evidence="1 2">
    <name type="scientific">Komagataeibacter melomenusus</name>
    <dbReference type="NCBI Taxonomy" id="2766578"/>
    <lineage>
        <taxon>Bacteria</taxon>
        <taxon>Pseudomonadati</taxon>
        <taxon>Pseudomonadota</taxon>
        <taxon>Alphaproteobacteria</taxon>
        <taxon>Acetobacterales</taxon>
        <taxon>Acetobacteraceae</taxon>
        <taxon>Komagataeibacter</taxon>
    </lineage>
</organism>
<protein>
    <submittedName>
        <fullName evidence="1">PD-(D/E)XK nuclease family protein</fullName>
    </submittedName>
</protein>
<gene>
    <name evidence="1" type="ORF">HNW77_01855</name>
</gene>
<evidence type="ECO:0000313" key="2">
    <source>
        <dbReference type="Proteomes" id="UP000623090"/>
    </source>
</evidence>
<comment type="caution">
    <text evidence="1">The sequence shown here is derived from an EMBL/GenBank/DDBJ whole genome shotgun (WGS) entry which is preliminary data.</text>
</comment>
<keyword evidence="2" id="KW-1185">Reference proteome</keyword>
<evidence type="ECO:0000313" key="1">
    <source>
        <dbReference type="EMBL" id="NPC65169.1"/>
    </source>
</evidence>
<sequence length="242" mass="27460">MNNINIDINNDIMLCRRLPALLNTMRPLLGRHDLVSFCVPDIMPERIGELTNIIMPLHNQAWERGDAINIWDVAGLKYNEGRNSAVLGWLLDPQGTHGWGARLLRDVLRLAGDRYPHWPRLDKDLNTVSVVTECWPAGSTTERVDIAVDGDDFVLFIEIKIQAREGRQQLARYVKVAEAKRQITGRRHGLVLYLSTIAPVDPPEEVALMTWRDVADILAQFPKGGFNGAITQQFAQHIRKFH</sequence>
<proteinExistence type="predicted"/>
<accession>A0ABX2ABG2</accession>
<dbReference type="Proteomes" id="UP000623090">
    <property type="component" value="Unassembled WGS sequence"/>
</dbReference>
<dbReference type="Pfam" id="PF14281">
    <property type="entry name" value="PDDEXK_4"/>
    <property type="match status" value="1"/>
</dbReference>